<dbReference type="AlphaFoldDB" id="A0A1F8F1U4"/>
<name>A0A1F8F1U4_9BACT</name>
<feature type="binding site" evidence="6">
    <location>
        <position position="238"/>
    </location>
    <ligand>
        <name>a divalent metal cation</name>
        <dbReference type="ChEBI" id="CHEBI:60240"/>
        <label>1</label>
    </ligand>
</feature>
<dbReference type="GO" id="GO:0004239">
    <property type="term" value="F:initiator methionyl aminopeptidase activity"/>
    <property type="evidence" value="ECO:0007669"/>
    <property type="project" value="UniProtKB-UniRule"/>
</dbReference>
<evidence type="ECO:0000313" key="10">
    <source>
        <dbReference type="Proteomes" id="UP000176834"/>
    </source>
</evidence>
<dbReference type="Gene3D" id="3.90.230.10">
    <property type="entry name" value="Creatinase/methionine aminopeptidase superfamily"/>
    <property type="match status" value="1"/>
</dbReference>
<dbReference type="GO" id="GO:0005829">
    <property type="term" value="C:cytosol"/>
    <property type="evidence" value="ECO:0007669"/>
    <property type="project" value="TreeGrafter"/>
</dbReference>
<evidence type="ECO:0000256" key="7">
    <source>
        <dbReference type="RuleBase" id="RU003653"/>
    </source>
</evidence>
<dbReference type="GO" id="GO:0046872">
    <property type="term" value="F:metal ion binding"/>
    <property type="evidence" value="ECO:0007669"/>
    <property type="project" value="UniProtKB-UniRule"/>
</dbReference>
<dbReference type="PRINTS" id="PR00599">
    <property type="entry name" value="MAPEPTIDASE"/>
</dbReference>
<keyword evidence="5 6" id="KW-0378">Hydrolase</keyword>
<dbReference type="EMBL" id="MGJN01000009">
    <property type="protein sequence ID" value="OGN07095.1"/>
    <property type="molecule type" value="Genomic_DNA"/>
</dbReference>
<dbReference type="SUPFAM" id="SSF55920">
    <property type="entry name" value="Creatinase/aminopeptidase"/>
    <property type="match status" value="1"/>
</dbReference>
<feature type="binding site" evidence="6">
    <location>
        <position position="174"/>
    </location>
    <ligand>
        <name>a divalent metal cation</name>
        <dbReference type="ChEBI" id="CHEBI:60240"/>
        <label>2</label>
        <note>catalytic</note>
    </ligand>
</feature>
<dbReference type="PANTHER" id="PTHR43330:SF27">
    <property type="entry name" value="METHIONINE AMINOPEPTIDASE"/>
    <property type="match status" value="1"/>
</dbReference>
<feature type="binding site" evidence="6">
    <location>
        <position position="238"/>
    </location>
    <ligand>
        <name>a divalent metal cation</name>
        <dbReference type="ChEBI" id="CHEBI:60240"/>
        <label>2</label>
        <note>catalytic</note>
    </ligand>
</feature>
<dbReference type="InterPro" id="IPR001714">
    <property type="entry name" value="Pept_M24_MAP"/>
</dbReference>
<evidence type="ECO:0000256" key="2">
    <source>
        <dbReference type="ARBA" id="ARBA00022438"/>
    </source>
</evidence>
<feature type="binding site" evidence="6">
    <location>
        <position position="94"/>
    </location>
    <ligand>
        <name>a divalent metal cation</name>
        <dbReference type="ChEBI" id="CHEBI:60240"/>
        <label>1</label>
    </ligand>
</feature>
<dbReference type="Pfam" id="PF00557">
    <property type="entry name" value="Peptidase_M24"/>
    <property type="match status" value="1"/>
</dbReference>
<feature type="binding site" evidence="6">
    <location>
        <position position="207"/>
    </location>
    <ligand>
        <name>a divalent metal cation</name>
        <dbReference type="ChEBI" id="CHEBI:60240"/>
        <label>2</label>
        <note>catalytic</note>
    </ligand>
</feature>
<dbReference type="EC" id="3.4.11.18" evidence="6 7"/>
<feature type="binding site" evidence="6">
    <location>
        <position position="105"/>
    </location>
    <ligand>
        <name>a divalent metal cation</name>
        <dbReference type="ChEBI" id="CHEBI:60240"/>
        <label>1</label>
    </ligand>
</feature>
<evidence type="ECO:0000256" key="4">
    <source>
        <dbReference type="ARBA" id="ARBA00022723"/>
    </source>
</evidence>
<organism evidence="9 10">
    <name type="scientific">Candidatus Yanofskybacteria bacterium RIFCSPHIGHO2_02_FULL_38_22b</name>
    <dbReference type="NCBI Taxonomy" id="1802673"/>
    <lineage>
        <taxon>Bacteria</taxon>
        <taxon>Candidatus Yanofskyibacteriota</taxon>
    </lineage>
</organism>
<comment type="cofactor">
    <cofactor evidence="6">
        <name>Co(2+)</name>
        <dbReference type="ChEBI" id="CHEBI:48828"/>
    </cofactor>
    <cofactor evidence="6">
        <name>Zn(2+)</name>
        <dbReference type="ChEBI" id="CHEBI:29105"/>
    </cofactor>
    <cofactor evidence="6">
        <name>Mn(2+)</name>
        <dbReference type="ChEBI" id="CHEBI:29035"/>
    </cofactor>
    <cofactor evidence="6">
        <name>Fe(2+)</name>
        <dbReference type="ChEBI" id="CHEBI:29033"/>
    </cofactor>
    <text evidence="6">Binds 2 divalent metal cations per subunit. Has a high-affinity and a low affinity metal-binding site. The true nature of the physiological cofactor is under debate. The enzyme is active with cobalt, zinc, manganese or divalent iron ions. Most likely, methionine aminopeptidases function as mononuclear Fe(2+)-metalloproteases under physiological conditions, and the catalytically relevant metal-binding site has been assigned to the histidine-containing high-affinity site.</text>
</comment>
<sequence>MIQIKTQQEIQTMHEGGRILAQIIKELAKAVKPGVATKDLDKLARELVFKFGAEPAFLNYNGYPAALCTSINDEIVHGVPSSRKLEKGDLLKLDMGVLWKGFYTDSAVTVLVGSGLSLGKNNLLKKKLIRVTKEALDFGIRQAKIGNTIGDIGSIIQKHVEKNGFNVVRDLVGHGIGRGLHEEPQVLNYGKAGEGEKLVEGMVIAVEPMVVTGGWKIKEVPDGFVFQTKDGGLAAHFEHTVAVTEKGPLVLTK</sequence>
<feature type="binding site" evidence="6">
    <location>
        <position position="181"/>
    </location>
    <ligand>
        <name>substrate</name>
    </ligand>
</feature>
<reference evidence="9 10" key="1">
    <citation type="journal article" date="2016" name="Nat. Commun.">
        <title>Thousands of microbial genomes shed light on interconnected biogeochemical processes in an aquifer system.</title>
        <authorList>
            <person name="Anantharaman K."/>
            <person name="Brown C.T."/>
            <person name="Hug L.A."/>
            <person name="Sharon I."/>
            <person name="Castelle C.J."/>
            <person name="Probst A.J."/>
            <person name="Thomas B.C."/>
            <person name="Singh A."/>
            <person name="Wilkins M.J."/>
            <person name="Karaoz U."/>
            <person name="Brodie E.L."/>
            <person name="Williams K.H."/>
            <person name="Hubbard S.S."/>
            <person name="Banfield J.F."/>
        </authorList>
    </citation>
    <scope>NUCLEOTIDE SEQUENCE [LARGE SCALE GENOMIC DNA]</scope>
</reference>
<dbReference type="GO" id="GO:0070006">
    <property type="term" value="F:metalloaminopeptidase activity"/>
    <property type="evidence" value="ECO:0007669"/>
    <property type="project" value="UniProtKB-UniRule"/>
</dbReference>
<keyword evidence="3 6" id="KW-0645">Protease</keyword>
<dbReference type="PANTHER" id="PTHR43330">
    <property type="entry name" value="METHIONINE AMINOPEPTIDASE"/>
    <property type="match status" value="1"/>
</dbReference>
<accession>A0A1F8F1U4</accession>
<dbReference type="HAMAP" id="MF_01974">
    <property type="entry name" value="MetAP_1"/>
    <property type="match status" value="1"/>
</dbReference>
<evidence type="ECO:0000256" key="5">
    <source>
        <dbReference type="ARBA" id="ARBA00022801"/>
    </source>
</evidence>
<feature type="binding site" evidence="6">
    <location>
        <position position="77"/>
    </location>
    <ligand>
        <name>substrate</name>
    </ligand>
</feature>
<gene>
    <name evidence="6" type="primary">map</name>
    <name evidence="9" type="ORF">A3B86_01645</name>
</gene>
<dbReference type="Proteomes" id="UP000176834">
    <property type="component" value="Unassembled WGS sequence"/>
</dbReference>
<dbReference type="InterPro" id="IPR000994">
    <property type="entry name" value="Pept_M24"/>
</dbReference>
<dbReference type="InterPro" id="IPR036005">
    <property type="entry name" value="Creatinase/aminopeptidase-like"/>
</dbReference>
<evidence type="ECO:0000256" key="3">
    <source>
        <dbReference type="ARBA" id="ARBA00022670"/>
    </source>
</evidence>
<keyword evidence="2 6" id="KW-0031">Aminopeptidase</keyword>
<dbReference type="NCBIfam" id="TIGR00500">
    <property type="entry name" value="met_pdase_I"/>
    <property type="match status" value="1"/>
</dbReference>
<dbReference type="InterPro" id="IPR002467">
    <property type="entry name" value="Pept_M24A_MAP1"/>
</dbReference>
<evidence type="ECO:0000256" key="6">
    <source>
        <dbReference type="HAMAP-Rule" id="MF_01974"/>
    </source>
</evidence>
<comment type="similarity">
    <text evidence="6">Belongs to the peptidase M24A family. Methionine aminopeptidase type 1 subfamily.</text>
</comment>
<comment type="catalytic activity">
    <reaction evidence="6 7">
        <text>Release of N-terminal amino acids, preferentially methionine, from peptides and arylamides.</text>
        <dbReference type="EC" id="3.4.11.18"/>
    </reaction>
</comment>
<comment type="subunit">
    <text evidence="6">Monomer.</text>
</comment>
<comment type="function">
    <text evidence="1 6">Removes the N-terminal methionine from nascent proteins. The N-terminal methionine is often cleaved when the second residue in the primary sequence is small and uncharged (Met-Ala-, Cys, Gly, Pro, Ser, Thr, or Val). Requires deformylation of the N(alpha)-formylated initiator methionine before it can be hydrolyzed.</text>
</comment>
<evidence type="ECO:0000313" key="9">
    <source>
        <dbReference type="EMBL" id="OGN07095.1"/>
    </source>
</evidence>
<evidence type="ECO:0000259" key="8">
    <source>
        <dbReference type="Pfam" id="PF00557"/>
    </source>
</evidence>
<proteinExistence type="inferred from homology"/>
<keyword evidence="4 6" id="KW-0479">Metal-binding</keyword>
<feature type="domain" description="Peptidase M24" evidence="8">
    <location>
        <begin position="12"/>
        <end position="245"/>
    </location>
</feature>
<dbReference type="GO" id="GO:0006508">
    <property type="term" value="P:proteolysis"/>
    <property type="evidence" value="ECO:0007669"/>
    <property type="project" value="UniProtKB-KW"/>
</dbReference>
<comment type="caution">
    <text evidence="9">The sequence shown here is derived from an EMBL/GenBank/DDBJ whole genome shotgun (WGS) entry which is preliminary data.</text>
</comment>
<feature type="binding site" evidence="6">
    <location>
        <position position="105"/>
    </location>
    <ligand>
        <name>a divalent metal cation</name>
        <dbReference type="ChEBI" id="CHEBI:60240"/>
        <label>2</label>
        <note>catalytic</note>
    </ligand>
</feature>
<protein>
    <recommendedName>
        <fullName evidence="6 7">Methionine aminopeptidase</fullName>
        <shortName evidence="6">MAP</shortName>
        <shortName evidence="6">MetAP</shortName>
        <ecNumber evidence="6 7">3.4.11.18</ecNumber>
    </recommendedName>
    <alternativeName>
        <fullName evidence="6">Peptidase M</fullName>
    </alternativeName>
</protein>
<evidence type="ECO:0000256" key="1">
    <source>
        <dbReference type="ARBA" id="ARBA00002521"/>
    </source>
</evidence>
<dbReference type="CDD" id="cd01086">
    <property type="entry name" value="MetAP1"/>
    <property type="match status" value="1"/>
</dbReference>